<dbReference type="RefSeq" id="WP_179237435.1">
    <property type="nucleotide sequence ID" value="NZ_JACBNQ010000004.1"/>
</dbReference>
<evidence type="ECO:0008006" key="3">
    <source>
        <dbReference type="Google" id="ProtNLM"/>
    </source>
</evidence>
<dbReference type="Gene3D" id="3.40.50.1010">
    <property type="entry name" value="5'-nuclease"/>
    <property type="match status" value="1"/>
</dbReference>
<protein>
    <recommendedName>
        <fullName evidence="3">PIN domain-containing protein</fullName>
    </recommendedName>
</protein>
<dbReference type="AlphaFoldDB" id="A0A974BIC1"/>
<name>A0A974BIC1_SEDHY</name>
<reference evidence="1" key="1">
    <citation type="submission" date="2020-07" db="EMBL/GenBank/DDBJ databases">
        <title>Genomic analysis of a strain of Sedimentibacter Hydroxybenzoicus DSM7310.</title>
        <authorList>
            <person name="Ma S."/>
        </authorList>
    </citation>
    <scope>NUCLEOTIDE SEQUENCE</scope>
    <source>
        <strain evidence="1">DSM 7310</strain>
    </source>
</reference>
<evidence type="ECO:0000313" key="1">
    <source>
        <dbReference type="EMBL" id="NYB73740.1"/>
    </source>
</evidence>
<evidence type="ECO:0000313" key="2">
    <source>
        <dbReference type="Proteomes" id="UP000611629"/>
    </source>
</evidence>
<organism evidence="1 2">
    <name type="scientific">Sedimentibacter hydroxybenzoicus DSM 7310</name>
    <dbReference type="NCBI Taxonomy" id="1123245"/>
    <lineage>
        <taxon>Bacteria</taxon>
        <taxon>Bacillati</taxon>
        <taxon>Bacillota</taxon>
        <taxon>Tissierellia</taxon>
        <taxon>Sedimentibacter</taxon>
    </lineage>
</organism>
<sequence length="61" mass="7355">MKNLLQYENLNVYNIEVVKEAFVLFSNRKIDFVDTLLYAYHKVNGYEVCTFDKKLNKLFEK</sequence>
<comment type="caution">
    <text evidence="1">The sequence shown here is derived from an EMBL/GenBank/DDBJ whole genome shotgun (WGS) entry which is preliminary data.</text>
</comment>
<accession>A0A974BIC1</accession>
<dbReference type="EMBL" id="JACBNQ010000004">
    <property type="protein sequence ID" value="NYB73740.1"/>
    <property type="molecule type" value="Genomic_DNA"/>
</dbReference>
<dbReference type="Proteomes" id="UP000611629">
    <property type="component" value="Unassembled WGS sequence"/>
</dbReference>
<proteinExistence type="predicted"/>
<dbReference type="SUPFAM" id="SSF88723">
    <property type="entry name" value="PIN domain-like"/>
    <property type="match status" value="1"/>
</dbReference>
<gene>
    <name evidence="1" type="ORF">HZF24_06250</name>
</gene>
<keyword evidence="2" id="KW-1185">Reference proteome</keyword>
<dbReference type="InterPro" id="IPR029060">
    <property type="entry name" value="PIN-like_dom_sf"/>
</dbReference>